<comment type="subcellular location">
    <subcellularLocation>
        <location evidence="1">Nucleus</location>
        <location evidence="1">Nucleoplasm</location>
    </subcellularLocation>
</comment>
<dbReference type="Gene3D" id="3.30.70.330">
    <property type="match status" value="1"/>
</dbReference>
<reference evidence="8" key="1">
    <citation type="submission" date="2016-11" db="UniProtKB">
        <authorList>
            <consortium name="WormBaseParasite"/>
        </authorList>
    </citation>
    <scope>IDENTIFICATION</scope>
</reference>
<dbReference type="SMART" id="SM00360">
    <property type="entry name" value="RRM"/>
    <property type="match status" value="1"/>
</dbReference>
<feature type="region of interest" description="Disordered" evidence="5">
    <location>
        <begin position="176"/>
        <end position="236"/>
    </location>
</feature>
<organism evidence="7 8">
    <name type="scientific">Meloidogyne hapla</name>
    <name type="common">Root-knot nematode worm</name>
    <dbReference type="NCBI Taxonomy" id="6305"/>
    <lineage>
        <taxon>Eukaryota</taxon>
        <taxon>Metazoa</taxon>
        <taxon>Ecdysozoa</taxon>
        <taxon>Nematoda</taxon>
        <taxon>Chromadorea</taxon>
        <taxon>Rhabditida</taxon>
        <taxon>Tylenchina</taxon>
        <taxon>Tylenchomorpha</taxon>
        <taxon>Tylenchoidea</taxon>
        <taxon>Meloidogynidae</taxon>
        <taxon>Meloidogyninae</taxon>
        <taxon>Meloidogyne</taxon>
    </lineage>
</organism>
<dbReference type="SUPFAM" id="SSF54928">
    <property type="entry name" value="RNA-binding domain, RBD"/>
    <property type="match status" value="1"/>
</dbReference>
<keyword evidence="2 4" id="KW-0694">RNA-binding</keyword>
<dbReference type="InterPro" id="IPR000504">
    <property type="entry name" value="RRM_dom"/>
</dbReference>
<dbReference type="InterPro" id="IPR035979">
    <property type="entry name" value="RBD_domain_sf"/>
</dbReference>
<feature type="compositionally biased region" description="Basic and acidic residues" evidence="5">
    <location>
        <begin position="97"/>
        <end position="130"/>
    </location>
</feature>
<dbReference type="GO" id="GO:0000381">
    <property type="term" value="P:regulation of alternative mRNA splicing, via spliceosome"/>
    <property type="evidence" value="ECO:0007669"/>
    <property type="project" value="TreeGrafter"/>
</dbReference>
<protein>
    <submittedName>
        <fullName evidence="8">RRM domain-containing protein</fullName>
    </submittedName>
</protein>
<dbReference type="Pfam" id="PF00076">
    <property type="entry name" value="RRM_1"/>
    <property type="match status" value="1"/>
</dbReference>
<keyword evidence="7" id="KW-1185">Reference proteome</keyword>
<dbReference type="PANTHER" id="PTHR13798:SF11">
    <property type="entry name" value="RNA-BINDING PROTEIN 7-RELATED"/>
    <property type="match status" value="1"/>
</dbReference>
<dbReference type="WBParaSite" id="MhA1_Contig91.frz3.gene11">
    <property type="protein sequence ID" value="MhA1_Contig91.frz3.gene11"/>
    <property type="gene ID" value="MhA1_Contig91.frz3.gene11"/>
</dbReference>
<dbReference type="AlphaFoldDB" id="A0A1I8C2C2"/>
<dbReference type="InterPro" id="IPR052285">
    <property type="entry name" value="NEXT_complex_subunit"/>
</dbReference>
<feature type="region of interest" description="Disordered" evidence="5">
    <location>
        <begin position="97"/>
        <end position="150"/>
    </location>
</feature>
<dbReference type="PANTHER" id="PTHR13798">
    <property type="entry name" value="RNA BINDING MOTIF RBM PROTEIN -RELATED"/>
    <property type="match status" value="1"/>
</dbReference>
<name>A0A1I8C2C2_MELHA</name>
<evidence type="ECO:0000256" key="4">
    <source>
        <dbReference type="PROSITE-ProRule" id="PRU00176"/>
    </source>
</evidence>
<dbReference type="Proteomes" id="UP000095281">
    <property type="component" value="Unplaced"/>
</dbReference>
<sequence length="236" mass="27918">MEDNDQYERTLYVCNFDERVDNKLLEEIFIQAGPIESVTVREKLEKVSSAGRSPERFRFAFIEFSHVESVLFACKIMDAIELFGRKLKVTPRDNTKQKEIYTRSGMREKSLELHHERSERREQRERRSDGYEQQNRLFRYPDQPTPINQLGGMNRMSWSAPVEHYGQPVCFYEDTFLPPPPPPPPMPVNNQFNTPKGILKTSQKSKHQWKSSQKGQQSNHKNSQPQRYSWPRPYHD</sequence>
<evidence type="ECO:0000256" key="1">
    <source>
        <dbReference type="ARBA" id="ARBA00004642"/>
    </source>
</evidence>
<evidence type="ECO:0000256" key="2">
    <source>
        <dbReference type="ARBA" id="ARBA00022884"/>
    </source>
</evidence>
<evidence type="ECO:0000313" key="7">
    <source>
        <dbReference type="Proteomes" id="UP000095281"/>
    </source>
</evidence>
<feature type="compositionally biased region" description="Pro residues" evidence="5">
    <location>
        <begin position="177"/>
        <end position="187"/>
    </location>
</feature>
<evidence type="ECO:0000256" key="3">
    <source>
        <dbReference type="ARBA" id="ARBA00023242"/>
    </source>
</evidence>
<evidence type="ECO:0000256" key="5">
    <source>
        <dbReference type="SAM" id="MobiDB-lite"/>
    </source>
</evidence>
<dbReference type="OMA" id="ERNSHRF"/>
<feature type="domain" description="RRM" evidence="6">
    <location>
        <begin position="9"/>
        <end position="94"/>
    </location>
</feature>
<dbReference type="PROSITE" id="PS50102">
    <property type="entry name" value="RRM"/>
    <property type="match status" value="1"/>
</dbReference>
<keyword evidence="3" id="KW-0539">Nucleus</keyword>
<dbReference type="InterPro" id="IPR012677">
    <property type="entry name" value="Nucleotide-bd_a/b_plait_sf"/>
</dbReference>
<accession>A0A1I8C2C2</accession>
<evidence type="ECO:0000259" key="6">
    <source>
        <dbReference type="PROSITE" id="PS50102"/>
    </source>
</evidence>
<evidence type="ECO:0000313" key="8">
    <source>
        <dbReference type="WBParaSite" id="MhA1_Contig91.frz3.gene11"/>
    </source>
</evidence>
<dbReference type="GO" id="GO:0003727">
    <property type="term" value="F:single-stranded RNA binding"/>
    <property type="evidence" value="ECO:0007669"/>
    <property type="project" value="TreeGrafter"/>
</dbReference>
<proteinExistence type="predicted"/>
<dbReference type="GO" id="GO:0005654">
    <property type="term" value="C:nucleoplasm"/>
    <property type="evidence" value="ECO:0007669"/>
    <property type="project" value="UniProtKB-SubCell"/>
</dbReference>